<proteinExistence type="predicted"/>
<reference evidence="1 2" key="1">
    <citation type="journal article" date="2019" name="Commun. Biol.">
        <title>The bagworm genome reveals a unique fibroin gene that provides high tensile strength.</title>
        <authorList>
            <person name="Kono N."/>
            <person name="Nakamura H."/>
            <person name="Ohtoshi R."/>
            <person name="Tomita M."/>
            <person name="Numata K."/>
            <person name="Arakawa K."/>
        </authorList>
    </citation>
    <scope>NUCLEOTIDE SEQUENCE [LARGE SCALE GENOMIC DNA]</scope>
</reference>
<dbReference type="EMBL" id="BGZK01000359">
    <property type="protein sequence ID" value="GBP39076.1"/>
    <property type="molecule type" value="Genomic_DNA"/>
</dbReference>
<protein>
    <submittedName>
        <fullName evidence="1">Uncharacterized protein</fullName>
    </submittedName>
</protein>
<evidence type="ECO:0000313" key="1">
    <source>
        <dbReference type="EMBL" id="GBP39076.1"/>
    </source>
</evidence>
<sequence>MAIALWLGTSLVHQRPSVKKAPRSATTRAACTPFKLIFTIRLQHRESGIGLITAGPGWGPLPRRSVRCSPPGLHLSNAHCIRFQYVARLRHAYDAHGNKSEYRSPDSGRLRGRASWKHRFNYVGLRTVVHH</sequence>
<name>A0A4C1VJB4_EUMVA</name>
<evidence type="ECO:0000313" key="2">
    <source>
        <dbReference type="Proteomes" id="UP000299102"/>
    </source>
</evidence>
<gene>
    <name evidence="1" type="ORF">EVAR_27434_1</name>
</gene>
<dbReference type="AlphaFoldDB" id="A0A4C1VJB4"/>
<organism evidence="1 2">
    <name type="scientific">Eumeta variegata</name>
    <name type="common">Bagworm moth</name>
    <name type="synonym">Eumeta japonica</name>
    <dbReference type="NCBI Taxonomy" id="151549"/>
    <lineage>
        <taxon>Eukaryota</taxon>
        <taxon>Metazoa</taxon>
        <taxon>Ecdysozoa</taxon>
        <taxon>Arthropoda</taxon>
        <taxon>Hexapoda</taxon>
        <taxon>Insecta</taxon>
        <taxon>Pterygota</taxon>
        <taxon>Neoptera</taxon>
        <taxon>Endopterygota</taxon>
        <taxon>Lepidoptera</taxon>
        <taxon>Glossata</taxon>
        <taxon>Ditrysia</taxon>
        <taxon>Tineoidea</taxon>
        <taxon>Psychidae</taxon>
        <taxon>Oiketicinae</taxon>
        <taxon>Eumeta</taxon>
    </lineage>
</organism>
<accession>A0A4C1VJB4</accession>
<comment type="caution">
    <text evidence="1">The sequence shown here is derived from an EMBL/GenBank/DDBJ whole genome shotgun (WGS) entry which is preliminary data.</text>
</comment>
<keyword evidence="2" id="KW-1185">Reference proteome</keyword>
<dbReference type="Proteomes" id="UP000299102">
    <property type="component" value="Unassembled WGS sequence"/>
</dbReference>